<organism evidence="5 6">
    <name type="scientific">Cohnella thailandensis</name>
    <dbReference type="NCBI Taxonomy" id="557557"/>
    <lineage>
        <taxon>Bacteria</taxon>
        <taxon>Bacillati</taxon>
        <taxon>Bacillota</taxon>
        <taxon>Bacilli</taxon>
        <taxon>Bacillales</taxon>
        <taxon>Paenibacillaceae</taxon>
        <taxon>Cohnella</taxon>
    </lineage>
</organism>
<dbReference type="GO" id="GO:0006355">
    <property type="term" value="P:regulation of DNA-templated transcription"/>
    <property type="evidence" value="ECO:0007669"/>
    <property type="project" value="InterPro"/>
</dbReference>
<name>A0A841SXB0_9BACL</name>
<protein>
    <submittedName>
        <fullName evidence="5">Helix-turn-helix transcriptional regulator</fullName>
    </submittedName>
</protein>
<dbReference type="Pfam" id="PF00196">
    <property type="entry name" value="GerE"/>
    <property type="match status" value="1"/>
</dbReference>
<dbReference type="PROSITE" id="PS50043">
    <property type="entry name" value="HTH_LUXR_2"/>
    <property type="match status" value="1"/>
</dbReference>
<feature type="domain" description="HTH luxR-type" evidence="4">
    <location>
        <begin position="19"/>
        <end position="83"/>
    </location>
</feature>
<evidence type="ECO:0000313" key="6">
    <source>
        <dbReference type="Proteomes" id="UP000535838"/>
    </source>
</evidence>
<evidence type="ECO:0000256" key="2">
    <source>
        <dbReference type="ARBA" id="ARBA00023125"/>
    </source>
</evidence>
<comment type="caution">
    <text evidence="5">The sequence shown here is derived from an EMBL/GenBank/DDBJ whole genome shotgun (WGS) entry which is preliminary data.</text>
</comment>
<dbReference type="InterPro" id="IPR036388">
    <property type="entry name" value="WH-like_DNA-bd_sf"/>
</dbReference>
<dbReference type="InterPro" id="IPR000792">
    <property type="entry name" value="Tscrpt_reg_LuxR_C"/>
</dbReference>
<dbReference type="AlphaFoldDB" id="A0A841SXB0"/>
<keyword evidence="6" id="KW-1185">Reference proteome</keyword>
<evidence type="ECO:0000256" key="3">
    <source>
        <dbReference type="ARBA" id="ARBA00023163"/>
    </source>
</evidence>
<evidence type="ECO:0000259" key="4">
    <source>
        <dbReference type="PROSITE" id="PS50043"/>
    </source>
</evidence>
<keyword evidence="3" id="KW-0804">Transcription</keyword>
<dbReference type="PROSITE" id="PS00622">
    <property type="entry name" value="HTH_LUXR_1"/>
    <property type="match status" value="1"/>
</dbReference>
<dbReference type="PRINTS" id="PR00038">
    <property type="entry name" value="HTHLUXR"/>
</dbReference>
<proteinExistence type="predicted"/>
<reference evidence="5 6" key="1">
    <citation type="submission" date="2020-08" db="EMBL/GenBank/DDBJ databases">
        <title>Cohnella phylogeny.</title>
        <authorList>
            <person name="Dunlap C."/>
        </authorList>
    </citation>
    <scope>NUCLEOTIDE SEQUENCE [LARGE SCALE GENOMIC DNA]</scope>
    <source>
        <strain evidence="5 6">DSM 25241</strain>
    </source>
</reference>
<dbReference type="PANTHER" id="PTHR44688">
    <property type="entry name" value="DNA-BINDING TRANSCRIPTIONAL ACTIVATOR DEVR_DOSR"/>
    <property type="match status" value="1"/>
</dbReference>
<dbReference type="SUPFAM" id="SSF46894">
    <property type="entry name" value="C-terminal effector domain of the bipartite response regulators"/>
    <property type="match status" value="1"/>
</dbReference>
<dbReference type="CDD" id="cd06170">
    <property type="entry name" value="LuxR_C_like"/>
    <property type="match status" value="1"/>
</dbReference>
<dbReference type="SMART" id="SM00421">
    <property type="entry name" value="HTH_LUXR"/>
    <property type="match status" value="1"/>
</dbReference>
<dbReference type="Gene3D" id="1.10.10.10">
    <property type="entry name" value="Winged helix-like DNA-binding domain superfamily/Winged helix DNA-binding domain"/>
    <property type="match status" value="1"/>
</dbReference>
<keyword evidence="2" id="KW-0238">DNA-binding</keyword>
<dbReference type="PANTHER" id="PTHR44688:SF16">
    <property type="entry name" value="DNA-BINDING TRANSCRIPTIONAL ACTIVATOR DEVR_DOSR"/>
    <property type="match status" value="1"/>
</dbReference>
<dbReference type="GO" id="GO:0003677">
    <property type="term" value="F:DNA binding"/>
    <property type="evidence" value="ECO:0007669"/>
    <property type="project" value="UniProtKB-KW"/>
</dbReference>
<sequence>MQMEGLDMENVNIETNFEKLAEKHRLTQREKEILSYWMRDYDYKHIGILLGISRHTVKVHISRINLKLQVNSKASLILKLISA</sequence>
<evidence type="ECO:0000256" key="1">
    <source>
        <dbReference type="ARBA" id="ARBA00023015"/>
    </source>
</evidence>
<dbReference type="Proteomes" id="UP000535838">
    <property type="component" value="Unassembled WGS sequence"/>
</dbReference>
<evidence type="ECO:0000313" key="5">
    <source>
        <dbReference type="EMBL" id="MBB6635912.1"/>
    </source>
</evidence>
<gene>
    <name evidence="5" type="ORF">H7B67_17460</name>
</gene>
<keyword evidence="1" id="KW-0805">Transcription regulation</keyword>
<accession>A0A841SXB0</accession>
<dbReference type="InterPro" id="IPR016032">
    <property type="entry name" value="Sig_transdc_resp-reg_C-effctor"/>
</dbReference>
<dbReference type="EMBL" id="JACJVQ010000015">
    <property type="protein sequence ID" value="MBB6635912.1"/>
    <property type="molecule type" value="Genomic_DNA"/>
</dbReference>